<dbReference type="InterPro" id="IPR035965">
    <property type="entry name" value="PAS-like_dom_sf"/>
</dbReference>
<comment type="catalytic activity">
    <reaction evidence="1">
        <text>ATP + protein L-histidine = ADP + protein N-phospho-L-histidine.</text>
        <dbReference type="EC" id="2.7.13.3"/>
    </reaction>
</comment>
<keyword evidence="12" id="KW-1185">Reference proteome</keyword>
<dbReference type="Pfam" id="PF02518">
    <property type="entry name" value="HATPase_c"/>
    <property type="match status" value="2"/>
</dbReference>
<name>A0ABX5XQU6_9BACT</name>
<feature type="domain" description="PAC" evidence="10">
    <location>
        <begin position="973"/>
        <end position="1025"/>
    </location>
</feature>
<feature type="domain" description="PAS" evidence="9">
    <location>
        <begin position="1192"/>
        <end position="1264"/>
    </location>
</feature>
<keyword evidence="3 6" id="KW-0597">Phosphoprotein</keyword>
<dbReference type="SUPFAM" id="SSF47384">
    <property type="entry name" value="Homodimeric domain of signal transducing histidine kinase"/>
    <property type="match status" value="2"/>
</dbReference>
<dbReference type="InterPro" id="IPR036097">
    <property type="entry name" value="HisK_dim/P_sf"/>
</dbReference>
<dbReference type="CDD" id="cd00130">
    <property type="entry name" value="PAS"/>
    <property type="match status" value="3"/>
</dbReference>
<evidence type="ECO:0000259" key="10">
    <source>
        <dbReference type="PROSITE" id="PS50113"/>
    </source>
</evidence>
<feature type="domain" description="PAC" evidence="10">
    <location>
        <begin position="846"/>
        <end position="899"/>
    </location>
</feature>
<evidence type="ECO:0000256" key="4">
    <source>
        <dbReference type="ARBA" id="ARBA00022679"/>
    </source>
</evidence>
<gene>
    <name evidence="11" type="primary">tmoS_1</name>
    <name evidence="11" type="ORF">TBK1r_29600</name>
</gene>
<feature type="domain" description="PAC" evidence="10">
    <location>
        <begin position="1267"/>
        <end position="1319"/>
    </location>
</feature>
<dbReference type="SUPFAM" id="SSF55785">
    <property type="entry name" value="PYP-like sensor domain (PAS domain)"/>
    <property type="match status" value="3"/>
</dbReference>
<evidence type="ECO:0000259" key="7">
    <source>
        <dbReference type="PROSITE" id="PS50109"/>
    </source>
</evidence>
<feature type="domain" description="Response regulatory" evidence="8">
    <location>
        <begin position="640"/>
        <end position="755"/>
    </location>
</feature>
<dbReference type="Gene3D" id="3.30.450.20">
    <property type="entry name" value="PAS domain"/>
    <property type="match status" value="4"/>
</dbReference>
<feature type="domain" description="Histidine kinase" evidence="7">
    <location>
        <begin position="1337"/>
        <end position="1556"/>
    </location>
</feature>
<evidence type="ECO:0000256" key="1">
    <source>
        <dbReference type="ARBA" id="ARBA00000085"/>
    </source>
</evidence>
<dbReference type="Pfam" id="PF13185">
    <property type="entry name" value="GAF_2"/>
    <property type="match status" value="1"/>
</dbReference>
<proteinExistence type="predicted"/>
<dbReference type="SMART" id="SM00065">
    <property type="entry name" value="GAF"/>
    <property type="match status" value="2"/>
</dbReference>
<feature type="modified residue" description="4-aspartylphosphate" evidence="6">
    <location>
        <position position="1646"/>
    </location>
</feature>
<dbReference type="SMART" id="SM00387">
    <property type="entry name" value="HATPase_c"/>
    <property type="match status" value="2"/>
</dbReference>
<dbReference type="InterPro" id="IPR029016">
    <property type="entry name" value="GAF-like_dom_sf"/>
</dbReference>
<reference evidence="11 12" key="1">
    <citation type="submission" date="2019-02" db="EMBL/GenBank/DDBJ databases">
        <title>Deep-cultivation of Planctomycetes and their phenomic and genomic characterization uncovers novel biology.</title>
        <authorList>
            <person name="Wiegand S."/>
            <person name="Jogler M."/>
            <person name="Boedeker C."/>
            <person name="Pinto D."/>
            <person name="Vollmers J."/>
            <person name="Rivas-Marin E."/>
            <person name="Kohn T."/>
            <person name="Peeters S.H."/>
            <person name="Heuer A."/>
            <person name="Rast P."/>
            <person name="Oberbeckmann S."/>
            <person name="Bunk B."/>
            <person name="Jeske O."/>
            <person name="Meyerdierks A."/>
            <person name="Storesund J.E."/>
            <person name="Kallscheuer N."/>
            <person name="Luecker S."/>
            <person name="Lage O.M."/>
            <person name="Pohl T."/>
            <person name="Merkel B.J."/>
            <person name="Hornburger P."/>
            <person name="Mueller R.-W."/>
            <person name="Bruemmer F."/>
            <person name="Labrenz M."/>
            <person name="Spormann A.M."/>
            <person name="Op den Camp H."/>
            <person name="Overmann J."/>
            <person name="Amann R."/>
            <person name="Jetten M.S.M."/>
            <person name="Mascher T."/>
            <person name="Medema M.H."/>
            <person name="Devos D.P."/>
            <person name="Kaster A.-K."/>
            <person name="Ovreas L."/>
            <person name="Rohde M."/>
            <person name="Galperin M.Y."/>
            <person name="Jogler C."/>
        </authorList>
    </citation>
    <scope>NUCLEOTIDE SEQUENCE [LARGE SCALE GENOMIC DNA]</scope>
    <source>
        <strain evidence="11 12">TBK1r</strain>
    </source>
</reference>
<dbReference type="InterPro" id="IPR000014">
    <property type="entry name" value="PAS"/>
</dbReference>
<evidence type="ECO:0000313" key="12">
    <source>
        <dbReference type="Proteomes" id="UP000318081"/>
    </source>
</evidence>
<dbReference type="PROSITE" id="PS50110">
    <property type="entry name" value="RESPONSE_REGULATORY"/>
    <property type="match status" value="2"/>
</dbReference>
<sequence>MTKFDSEMARRTREFDWSSTPVGPMEDWPMGLKTAIQIMLGSRYAMWVGWGPEFTFFYNDAYSEMTLGPKHPWALGRPASEVWSEIWDDIGPLAESVLQTGQATWDESMLLFLERKGFPEETYHTFSYSPLPFDGGGERTGGMLCVVTEDTKRTIGERRLATLRELAARTMDEARSIDEACRTAAEILAGNPQDLPFALIYLFDQKTCRARLAGRCGLTTEHPACPAVIDVSKDDSLWPLREVIDHERAVELSDLSTRIGHLDVGIWPEPPQNAMVVPLAKPGQDLLAGFLIAGASPRLELDDSYRGFFDLLAGQLAAAVANAEAYEAERRRAEALAELDRSKTVFFSNVSHEFRTPLTLMLGPVEDLLSRRGLDRSPADTEQLEVIHRNGLRLLRLVNSLLDFSRIEAGRVQAQFQATDLAAFTRELASVFRSAIERAGLRLQVEVDELSNPVHVDRDMWEKIVLNLLSNAFKFTFDGEIVVTQREVDDQVRLTVRDTGTGVPQDQIPRLFERFHRIENARGRTHEGSGIGLALVQELVKLHQGTITAESALGQGTSFTVCIPIRREAASGEQAVDGNDAVSTGTGSTPYVEEALRWLADDLVGEEDFPDPPRIQPHPTSVAGPIAGEIAETHDHPRSRILVADDNADMRQYIKRLLSDDYSVTVVADGQAAWERAQAEHFDLILTDVMMPRLDGYGLLARLRENPRTRDIPIIMLSARAGEESRVDGMEAGADDYLVKPFSARELVARVRSHVRITRLRRETAEALHESESRLRLALTAARMVAWQWDPHADVVHFSENVVDIFGLQPDAIPKDSESAFKLVHPDDLDRVDSIVQSAIATGGEFQLQFRAIRADNRRVIWIEERGHAVVDASGKTLRLVGVVVDITDRKRAEVAMRERADQFRAMADNAPTMLWITERDGSCTFLSRGWYEFTGQSEQQGLGFGWIDAVHPEDRERITRIFKQANQRQEAFSFDYRLRRADGKYRWAIDAARPRFNEEAEFEGYVGAVIDVHERKQAEEFRAGQAGILEMIANEQPVEEILTELVKSVESQIPGSFGSVLLLDEDGQRLCHGAAPHLPDDYNAAVDGIEIGPNAGSCGTAAYQQQRNIVSDINHDPRWAQYKGLAQQYGLKSCWSEPIFAANRSLLGTFAIYFRESREPTQHEQELLEANARFAGIAIDRPRAQAELRESEESLRDALNAAGMGRWRADLSSGKHTRDANLNQILGFEPVETVGPIEDRFTLVHRNDREVVEQAWKQTIESEGIYEAEFRVVRRDQTVRWLRERGRFKRRENEASGFVTGLTQDITEQREFERSLKKARQLAQAASTSKSEFIANMSHEIRTPMTAILGYAELLEEHVNDDLAHQHLRTIRRNGDFLLDIINDILDLSKIEAGKLEVLREYFSPHKLIQDVRSIMEIRARENQLTFTVDYRGDIPSQIESDPKRLKQILINLLGNAVKFTKQGSVSLVVELLDGGQPMLQFQVIDTGIGISAEQQRQLFQPFFQGNARVSREFGGTGLGLVISQRLANMLGGGISVQSELGQGSTVTLQIAAGDLAGVPMGTVAHDAAETDPAEQHNEQRNEQPIPLNCHVLLVDDRRDIRLLSKHILQKSGARITEANDGLKALEAVAATESNGEAFDIVLLDMQMPNLDGYETAGRLRARGFTNPIIALTADAMQGDMKRCVDSGCDDYLSKPIDADQLIRKIRQFLS</sequence>
<evidence type="ECO:0000259" key="8">
    <source>
        <dbReference type="PROSITE" id="PS50110"/>
    </source>
</evidence>
<dbReference type="Pfam" id="PF00072">
    <property type="entry name" value="Response_reg"/>
    <property type="match status" value="2"/>
</dbReference>
<dbReference type="SUPFAM" id="SSF52172">
    <property type="entry name" value="CheY-like"/>
    <property type="match status" value="2"/>
</dbReference>
<keyword evidence="5 11" id="KW-0418">Kinase</keyword>
<dbReference type="SUPFAM" id="SSF55874">
    <property type="entry name" value="ATPase domain of HSP90 chaperone/DNA topoisomerase II/histidine kinase"/>
    <property type="match status" value="2"/>
</dbReference>
<dbReference type="InterPro" id="IPR001789">
    <property type="entry name" value="Sig_transdc_resp-reg_receiver"/>
</dbReference>
<evidence type="ECO:0000256" key="2">
    <source>
        <dbReference type="ARBA" id="ARBA00012438"/>
    </source>
</evidence>
<evidence type="ECO:0000259" key="9">
    <source>
        <dbReference type="PROSITE" id="PS50112"/>
    </source>
</evidence>
<feature type="modified residue" description="4-aspartylphosphate" evidence="6">
    <location>
        <position position="688"/>
    </location>
</feature>
<dbReference type="InterPro" id="IPR003594">
    <property type="entry name" value="HATPase_dom"/>
</dbReference>
<dbReference type="Pfam" id="PF00512">
    <property type="entry name" value="HisKA"/>
    <property type="match status" value="2"/>
</dbReference>
<organism evidence="11 12">
    <name type="scientific">Stieleria magnilauensis</name>
    <dbReference type="NCBI Taxonomy" id="2527963"/>
    <lineage>
        <taxon>Bacteria</taxon>
        <taxon>Pseudomonadati</taxon>
        <taxon>Planctomycetota</taxon>
        <taxon>Planctomycetia</taxon>
        <taxon>Pirellulales</taxon>
        <taxon>Pirellulaceae</taxon>
        <taxon>Stieleria</taxon>
    </lineage>
</organism>
<dbReference type="CDD" id="cd17546">
    <property type="entry name" value="REC_hyHK_CKI1_RcsC-like"/>
    <property type="match status" value="1"/>
</dbReference>
<dbReference type="Gene3D" id="2.10.70.100">
    <property type="match status" value="1"/>
</dbReference>
<dbReference type="Gene3D" id="1.10.287.130">
    <property type="match status" value="2"/>
</dbReference>
<dbReference type="GO" id="GO:0004673">
    <property type="term" value="F:protein histidine kinase activity"/>
    <property type="evidence" value="ECO:0007669"/>
    <property type="project" value="UniProtKB-EC"/>
</dbReference>
<dbReference type="PANTHER" id="PTHR43047:SF72">
    <property type="entry name" value="OSMOSENSING HISTIDINE PROTEIN KINASE SLN1"/>
    <property type="match status" value="1"/>
</dbReference>
<evidence type="ECO:0000313" key="11">
    <source>
        <dbReference type="EMBL" id="QDV84017.1"/>
    </source>
</evidence>
<dbReference type="CDD" id="cd16922">
    <property type="entry name" value="HATPase_EvgS-ArcB-TorS-like"/>
    <property type="match status" value="2"/>
</dbReference>
<dbReference type="EMBL" id="CP036432">
    <property type="protein sequence ID" value="QDV84017.1"/>
    <property type="molecule type" value="Genomic_DNA"/>
</dbReference>
<dbReference type="Gene3D" id="3.30.450.40">
    <property type="match status" value="2"/>
</dbReference>
<dbReference type="InterPro" id="IPR011006">
    <property type="entry name" value="CheY-like_superfamily"/>
</dbReference>
<feature type="domain" description="PAS" evidence="9">
    <location>
        <begin position="771"/>
        <end position="843"/>
    </location>
</feature>
<dbReference type="InterPro" id="IPR004358">
    <property type="entry name" value="Sig_transdc_His_kin-like_C"/>
</dbReference>
<dbReference type="Proteomes" id="UP000318081">
    <property type="component" value="Chromosome"/>
</dbReference>
<dbReference type="PRINTS" id="PR00344">
    <property type="entry name" value="BCTRLSENSOR"/>
</dbReference>
<dbReference type="InterPro" id="IPR000700">
    <property type="entry name" value="PAS-assoc_C"/>
</dbReference>
<dbReference type="SMART" id="SM00086">
    <property type="entry name" value="PAC"/>
    <property type="match status" value="3"/>
</dbReference>
<feature type="domain" description="PAS" evidence="9">
    <location>
        <begin position="900"/>
        <end position="970"/>
    </location>
</feature>
<evidence type="ECO:0000256" key="6">
    <source>
        <dbReference type="PROSITE-ProRule" id="PRU00169"/>
    </source>
</evidence>
<dbReference type="InterPro" id="IPR005467">
    <property type="entry name" value="His_kinase_dom"/>
</dbReference>
<dbReference type="SMART" id="SM00388">
    <property type="entry name" value="HisKA"/>
    <property type="match status" value="2"/>
</dbReference>
<keyword evidence="4 11" id="KW-0808">Transferase</keyword>
<dbReference type="InterPro" id="IPR013655">
    <property type="entry name" value="PAS_fold_3"/>
</dbReference>
<dbReference type="Gene3D" id="3.30.565.10">
    <property type="entry name" value="Histidine kinase-like ATPase, C-terminal domain"/>
    <property type="match status" value="2"/>
</dbReference>
<accession>A0ABX5XQU6</accession>
<dbReference type="InterPro" id="IPR001610">
    <property type="entry name" value="PAC"/>
</dbReference>
<dbReference type="CDD" id="cd17574">
    <property type="entry name" value="REC_OmpR"/>
    <property type="match status" value="1"/>
</dbReference>
<feature type="domain" description="Histidine kinase" evidence="7">
    <location>
        <begin position="349"/>
        <end position="567"/>
    </location>
</feature>
<dbReference type="PANTHER" id="PTHR43047">
    <property type="entry name" value="TWO-COMPONENT HISTIDINE PROTEIN KINASE"/>
    <property type="match status" value="1"/>
</dbReference>
<dbReference type="EC" id="2.7.13.3" evidence="2"/>
<dbReference type="SUPFAM" id="SSF55781">
    <property type="entry name" value="GAF domain-like"/>
    <property type="match status" value="2"/>
</dbReference>
<evidence type="ECO:0000256" key="5">
    <source>
        <dbReference type="ARBA" id="ARBA00022777"/>
    </source>
</evidence>
<dbReference type="InterPro" id="IPR003018">
    <property type="entry name" value="GAF"/>
</dbReference>
<dbReference type="SMART" id="SM00091">
    <property type="entry name" value="PAS"/>
    <property type="match status" value="3"/>
</dbReference>
<dbReference type="SMART" id="SM00448">
    <property type="entry name" value="REC"/>
    <property type="match status" value="2"/>
</dbReference>
<dbReference type="Pfam" id="PF08447">
    <property type="entry name" value="PAS_3"/>
    <property type="match status" value="3"/>
</dbReference>
<dbReference type="PROSITE" id="PS50113">
    <property type="entry name" value="PAC"/>
    <property type="match status" value="3"/>
</dbReference>
<evidence type="ECO:0000256" key="3">
    <source>
        <dbReference type="ARBA" id="ARBA00022553"/>
    </source>
</evidence>
<feature type="domain" description="Response regulatory" evidence="8">
    <location>
        <begin position="1592"/>
        <end position="1711"/>
    </location>
</feature>
<dbReference type="PROSITE" id="PS50109">
    <property type="entry name" value="HIS_KIN"/>
    <property type="match status" value="2"/>
</dbReference>
<dbReference type="PROSITE" id="PS50112">
    <property type="entry name" value="PAS"/>
    <property type="match status" value="3"/>
</dbReference>
<dbReference type="Gene3D" id="3.40.50.2300">
    <property type="match status" value="2"/>
</dbReference>
<dbReference type="NCBIfam" id="TIGR00229">
    <property type="entry name" value="sensory_box"/>
    <property type="match status" value="3"/>
</dbReference>
<dbReference type="InterPro" id="IPR036890">
    <property type="entry name" value="HATPase_C_sf"/>
</dbReference>
<protein>
    <recommendedName>
        <fullName evidence="2">histidine kinase</fullName>
        <ecNumber evidence="2">2.7.13.3</ecNumber>
    </recommendedName>
</protein>
<dbReference type="InterPro" id="IPR003661">
    <property type="entry name" value="HisK_dim/P_dom"/>
</dbReference>
<dbReference type="CDD" id="cd00082">
    <property type="entry name" value="HisKA"/>
    <property type="match status" value="2"/>
</dbReference>